<sequence>MIPSTGSSELDTIGQIAIALLLVVTIVLLIRNYRGR</sequence>
<name>H6RVR4_BLASD</name>
<dbReference type="HOGENOM" id="CLU_220419_0_0_11"/>
<keyword evidence="1" id="KW-0472">Membrane</keyword>
<proteinExistence type="predicted"/>
<reference evidence="3" key="2">
    <citation type="submission" date="2012-02" db="EMBL/GenBank/DDBJ databases">
        <title>Complete genome sequence of Blastococcus saxobsidens strain DD2.</title>
        <authorList>
            <person name="Genoscope."/>
        </authorList>
    </citation>
    <scope>NUCLEOTIDE SEQUENCE [LARGE SCALE GENOMIC DNA]</scope>
    <source>
        <strain evidence="3">DD2</strain>
    </source>
</reference>
<evidence type="ECO:0000313" key="3">
    <source>
        <dbReference type="Proteomes" id="UP000007517"/>
    </source>
</evidence>
<dbReference type="AlphaFoldDB" id="H6RVR4"/>
<dbReference type="KEGG" id="bsd:BLASA_3687"/>
<evidence type="ECO:0000313" key="2">
    <source>
        <dbReference type="EMBL" id="CCG04544.1"/>
    </source>
</evidence>
<gene>
    <name evidence="2" type="ordered locus">BLASA_3687</name>
</gene>
<evidence type="ECO:0000256" key="1">
    <source>
        <dbReference type="SAM" id="Phobius"/>
    </source>
</evidence>
<keyword evidence="1" id="KW-0812">Transmembrane</keyword>
<reference evidence="2 3" key="1">
    <citation type="journal article" date="2012" name="J. Bacteriol.">
        <title>Genome Sequence of Blastococcus saxobsidens DD2, a Stone-Inhabiting Bacterium.</title>
        <authorList>
            <person name="Chouaia B."/>
            <person name="Crotti E."/>
            <person name="Brusetti L."/>
            <person name="Daffonchio D."/>
            <person name="Essoussi I."/>
            <person name="Nouioui I."/>
            <person name="Sbissi I."/>
            <person name="Ghodhbane-Gtari F."/>
            <person name="Gtari M."/>
            <person name="Vacherie B."/>
            <person name="Barbe V."/>
            <person name="Medigue C."/>
            <person name="Gury J."/>
            <person name="Pujic P."/>
            <person name="Normand P."/>
        </authorList>
    </citation>
    <scope>NUCLEOTIDE SEQUENCE [LARGE SCALE GENOMIC DNA]</scope>
    <source>
        <strain evidence="2 3">DD2</strain>
    </source>
</reference>
<protein>
    <submittedName>
        <fullName evidence="2">Doubtful CDS</fullName>
    </submittedName>
</protein>
<keyword evidence="3" id="KW-1185">Reference proteome</keyword>
<feature type="transmembrane region" description="Helical" evidence="1">
    <location>
        <begin position="12"/>
        <end position="30"/>
    </location>
</feature>
<dbReference type="Proteomes" id="UP000007517">
    <property type="component" value="Chromosome"/>
</dbReference>
<organism evidence="2 3">
    <name type="scientific">Blastococcus saxobsidens (strain DD2)</name>
    <dbReference type="NCBI Taxonomy" id="1146883"/>
    <lineage>
        <taxon>Bacteria</taxon>
        <taxon>Bacillati</taxon>
        <taxon>Actinomycetota</taxon>
        <taxon>Actinomycetes</taxon>
        <taxon>Geodermatophilales</taxon>
        <taxon>Geodermatophilaceae</taxon>
        <taxon>Blastococcus</taxon>
    </lineage>
</organism>
<dbReference type="EMBL" id="FO117623">
    <property type="protein sequence ID" value="CCG04544.1"/>
    <property type="molecule type" value="Genomic_DNA"/>
</dbReference>
<keyword evidence="1" id="KW-1133">Transmembrane helix</keyword>
<accession>H6RVR4</accession>